<evidence type="ECO:0000313" key="17">
    <source>
        <dbReference type="Proteomes" id="UP000641137"/>
    </source>
</evidence>
<feature type="domain" description="2-C-methyl-D-erythritol 2,4-cyclodiphosphate synthase" evidence="15">
    <location>
        <begin position="251"/>
        <end position="403"/>
    </location>
</feature>
<dbReference type="PANTHER" id="PTHR43181">
    <property type="entry name" value="2-C-METHYL-D-ERYTHRITOL 2,4-CYCLODIPHOSPHATE SYNTHASE, CHLOROPLASTIC"/>
    <property type="match status" value="1"/>
</dbReference>
<comment type="similarity">
    <text evidence="6">Belongs to the IspF family.</text>
</comment>
<dbReference type="SUPFAM" id="SSF69765">
    <property type="entry name" value="IpsF-like"/>
    <property type="match status" value="1"/>
</dbReference>
<protein>
    <recommendedName>
        <fullName evidence="14">Bifunctional enzyme IspD/IspF</fullName>
    </recommendedName>
    <domain>
        <recommendedName>
            <fullName evidence="14">2-C-methyl-D-erythritol 4-phosphate cytidylyltransferase</fullName>
            <ecNumber evidence="14">2.7.7.60</ecNumber>
        </recommendedName>
        <alternativeName>
            <fullName evidence="14">4-diphosphocytidyl-2C-methyl-D-erythritol synthase</fullName>
        </alternativeName>
        <alternativeName>
            <fullName evidence="14">MEP cytidylyltransferase</fullName>
            <shortName evidence="14">MCT</shortName>
        </alternativeName>
    </domain>
    <domain>
        <recommendedName>
            <fullName evidence="14">2-C-methyl-D-erythritol 2,4-cyclodiphosphate synthase</fullName>
            <shortName evidence="14">MECDP-synthase</shortName>
            <shortName evidence="14">MECPP-synthase</shortName>
            <shortName evidence="14">MECPS</shortName>
            <ecNumber evidence="14">4.6.1.12</ecNumber>
        </recommendedName>
    </domain>
</protein>
<dbReference type="CDD" id="cd02516">
    <property type="entry name" value="CDP-ME_synthetase"/>
    <property type="match status" value="1"/>
</dbReference>
<dbReference type="SUPFAM" id="SSF53448">
    <property type="entry name" value="Nucleotide-diphospho-sugar transferases"/>
    <property type="match status" value="1"/>
</dbReference>
<dbReference type="Pfam" id="PF02542">
    <property type="entry name" value="YgbB"/>
    <property type="match status" value="1"/>
</dbReference>
<dbReference type="HAMAP" id="MF_00108">
    <property type="entry name" value="IspD"/>
    <property type="match status" value="1"/>
</dbReference>
<comment type="caution">
    <text evidence="14">Lacks conserved residue(s) required for the propagation of feature annotation.</text>
</comment>
<dbReference type="InterPro" id="IPR018294">
    <property type="entry name" value="ISPD_synthase_CS"/>
</dbReference>
<dbReference type="InterPro" id="IPR001228">
    <property type="entry name" value="IspD"/>
</dbReference>
<dbReference type="UniPathway" id="UPA00056">
    <property type="reaction ID" value="UER00093"/>
</dbReference>
<dbReference type="NCBIfam" id="TIGR00453">
    <property type="entry name" value="ispD"/>
    <property type="match status" value="1"/>
</dbReference>
<comment type="caution">
    <text evidence="16">The sequence shown here is derived from an EMBL/GenBank/DDBJ whole genome shotgun (WGS) entry which is preliminary data.</text>
</comment>
<keyword evidence="13 14" id="KW-0511">Multifunctional enzyme</keyword>
<dbReference type="Pfam" id="PF01128">
    <property type="entry name" value="IspD"/>
    <property type="match status" value="1"/>
</dbReference>
<keyword evidence="17" id="KW-1185">Reference proteome</keyword>
<keyword evidence="9 14" id="KW-0548">Nucleotidyltransferase</keyword>
<comment type="similarity">
    <text evidence="14">In the C-terminal section; belongs to the IspF family.</text>
</comment>
<feature type="binding site" evidence="14">
    <location>
        <position position="257"/>
    </location>
    <ligand>
        <name>a divalent metal cation</name>
        <dbReference type="ChEBI" id="CHEBI:60240"/>
    </ligand>
</feature>
<feature type="site" description="Transition state stabilizer" evidence="14">
    <location>
        <position position="283"/>
    </location>
</feature>
<comment type="function">
    <text evidence="14">Bifunctional enzyme that catalyzes the formation of 4-diphosphocytidyl-2-C-methyl-D-erythritol from CTP and 2-C-methyl-D-erythritol 4-phosphate (MEP) (IspD), and catalyzes the conversion of 4-diphosphocytidyl-2-C-methyl-D-erythritol 2-phosphate (CDP-ME2P) to 2-C-methyl-D-erythritol 2,4-cyclodiphosphate (ME-CPP) with a corresponding release of cytidine 5-monophosphate (CMP) (IspF).</text>
</comment>
<evidence type="ECO:0000256" key="6">
    <source>
        <dbReference type="ARBA" id="ARBA00008480"/>
    </source>
</evidence>
<comment type="similarity">
    <text evidence="7">Belongs to the IspD/TarI cytidylyltransferase family. IspD subfamily.</text>
</comment>
<name>A0A8J3DLX3_9HYPH</name>
<dbReference type="InterPro" id="IPR003526">
    <property type="entry name" value="MECDP_synthase"/>
</dbReference>
<evidence type="ECO:0000256" key="13">
    <source>
        <dbReference type="ARBA" id="ARBA00023268"/>
    </source>
</evidence>
<dbReference type="HAMAP" id="MF_01520">
    <property type="entry name" value="IspDF"/>
    <property type="match status" value="1"/>
</dbReference>
<comment type="pathway">
    <text evidence="4 14">Isoprenoid biosynthesis; isopentenyl diphosphate biosynthesis via DXP pathway; isopentenyl diphosphate from 1-deoxy-D-xylulose 5-phosphate: step 4/6.</text>
</comment>
<evidence type="ECO:0000256" key="14">
    <source>
        <dbReference type="HAMAP-Rule" id="MF_01520"/>
    </source>
</evidence>
<dbReference type="PROSITE" id="PS01350">
    <property type="entry name" value="ISPF"/>
    <property type="match status" value="1"/>
</dbReference>
<feature type="binding site" evidence="14">
    <location>
        <position position="291"/>
    </location>
    <ligand>
        <name>a divalent metal cation</name>
        <dbReference type="ChEBI" id="CHEBI:60240"/>
    </ligand>
</feature>
<feature type="binding site" evidence="14">
    <location>
        <position position="391"/>
    </location>
    <ligand>
        <name>4-CDP-2-C-methyl-D-erythritol 2-phosphate</name>
        <dbReference type="ChEBI" id="CHEBI:57919"/>
    </ligand>
</feature>
<feature type="site" description="Transition state stabilizer" evidence="14">
    <location>
        <position position="37"/>
    </location>
</feature>
<evidence type="ECO:0000313" key="16">
    <source>
        <dbReference type="EMBL" id="GHC62956.1"/>
    </source>
</evidence>
<feature type="region of interest" description="2-C-methyl-D-erythritol 2,4-cyclodiphosphate synthase" evidence="14">
    <location>
        <begin position="251"/>
        <end position="411"/>
    </location>
</feature>
<evidence type="ECO:0000256" key="4">
    <source>
        <dbReference type="ARBA" id="ARBA00004709"/>
    </source>
</evidence>
<feature type="region of interest" description="2-C-methyl-D-erythritol 4-phosphate cytidylyltransferase" evidence="14">
    <location>
        <begin position="1"/>
        <end position="250"/>
    </location>
</feature>
<dbReference type="GO" id="GO:0019288">
    <property type="term" value="P:isopentenyl diphosphate biosynthetic process, methylerythritol 4-phosphate pathway"/>
    <property type="evidence" value="ECO:0007669"/>
    <property type="project" value="UniProtKB-UniRule"/>
</dbReference>
<reference evidence="16" key="2">
    <citation type="submission" date="2020-09" db="EMBL/GenBank/DDBJ databases">
        <authorList>
            <person name="Sun Q."/>
            <person name="Kim S."/>
        </authorList>
    </citation>
    <scope>NUCLEOTIDE SEQUENCE</scope>
    <source>
        <strain evidence="16">KCTC 42097</strain>
    </source>
</reference>
<feature type="binding site" evidence="14">
    <location>
        <position position="259"/>
    </location>
    <ligand>
        <name>a divalent metal cation</name>
        <dbReference type="ChEBI" id="CHEBI:60240"/>
    </ligand>
</feature>
<dbReference type="Proteomes" id="UP000641137">
    <property type="component" value="Unassembled WGS sequence"/>
</dbReference>
<keyword evidence="8 14" id="KW-0808">Transferase</keyword>
<feature type="binding site" evidence="14">
    <location>
        <begin position="305"/>
        <end position="307"/>
    </location>
    <ligand>
        <name>4-CDP-2-C-methyl-D-erythritol 2-phosphate</name>
        <dbReference type="ChEBI" id="CHEBI:57919"/>
    </ligand>
</feature>
<feature type="binding site" evidence="14">
    <location>
        <begin position="283"/>
        <end position="284"/>
    </location>
    <ligand>
        <name>4-CDP-2-C-methyl-D-erythritol 2-phosphate</name>
        <dbReference type="ChEBI" id="CHEBI:57919"/>
    </ligand>
</feature>
<accession>A0A8J3DLX3</accession>
<evidence type="ECO:0000256" key="7">
    <source>
        <dbReference type="ARBA" id="ARBA00009789"/>
    </source>
</evidence>
<evidence type="ECO:0000256" key="10">
    <source>
        <dbReference type="ARBA" id="ARBA00022723"/>
    </source>
</evidence>
<evidence type="ECO:0000256" key="12">
    <source>
        <dbReference type="ARBA" id="ARBA00023239"/>
    </source>
</evidence>
<comment type="catalytic activity">
    <reaction evidence="1 14">
        <text>4-CDP-2-C-methyl-D-erythritol 2-phosphate = 2-C-methyl-D-erythritol 2,4-cyclic diphosphate + CMP</text>
        <dbReference type="Rhea" id="RHEA:23864"/>
        <dbReference type="ChEBI" id="CHEBI:57919"/>
        <dbReference type="ChEBI" id="CHEBI:58483"/>
        <dbReference type="ChEBI" id="CHEBI:60377"/>
        <dbReference type="EC" id="4.6.1.12"/>
    </reaction>
</comment>
<dbReference type="PROSITE" id="PS01295">
    <property type="entry name" value="ISPD"/>
    <property type="match status" value="1"/>
</dbReference>
<evidence type="ECO:0000256" key="5">
    <source>
        <dbReference type="ARBA" id="ARBA00004787"/>
    </source>
</evidence>
<feature type="binding site" evidence="14">
    <location>
        <begin position="257"/>
        <end position="259"/>
    </location>
    <ligand>
        <name>4-CDP-2-C-methyl-D-erythritol 2-phosphate</name>
        <dbReference type="ChEBI" id="CHEBI:57919"/>
    </ligand>
</feature>
<evidence type="ECO:0000256" key="1">
    <source>
        <dbReference type="ARBA" id="ARBA00000200"/>
    </source>
</evidence>
<comment type="cofactor">
    <cofactor evidence="3 14">
        <name>a divalent metal cation</name>
        <dbReference type="ChEBI" id="CHEBI:60240"/>
    </cofactor>
</comment>
<dbReference type="CDD" id="cd00554">
    <property type="entry name" value="MECDP_synthase"/>
    <property type="match status" value="1"/>
</dbReference>
<organism evidence="16 17">
    <name type="scientific">Limoniibacter endophyticus</name>
    <dbReference type="NCBI Taxonomy" id="1565040"/>
    <lineage>
        <taxon>Bacteria</taxon>
        <taxon>Pseudomonadati</taxon>
        <taxon>Pseudomonadota</taxon>
        <taxon>Alphaproteobacteria</taxon>
        <taxon>Hyphomicrobiales</taxon>
        <taxon>Bartonellaceae</taxon>
        <taxon>Limoniibacter</taxon>
    </lineage>
</organism>
<evidence type="ECO:0000256" key="8">
    <source>
        <dbReference type="ARBA" id="ARBA00022679"/>
    </source>
</evidence>
<feature type="site" description="Transition state stabilizer" evidence="14">
    <location>
        <position position="382"/>
    </location>
</feature>
<dbReference type="GO" id="GO:0050518">
    <property type="term" value="F:2-C-methyl-D-erythritol 4-phosphate cytidylyltransferase activity"/>
    <property type="evidence" value="ECO:0007669"/>
    <property type="project" value="UniProtKB-UniRule"/>
</dbReference>
<dbReference type="InterPro" id="IPR029044">
    <property type="entry name" value="Nucleotide-diphossugar_trans"/>
</dbReference>
<gene>
    <name evidence="14 16" type="primary">ispDF</name>
    <name evidence="16" type="ORF">GCM10010136_04340</name>
</gene>
<comment type="catalytic activity">
    <reaction evidence="2 14">
        <text>2-C-methyl-D-erythritol 4-phosphate + CTP + H(+) = 4-CDP-2-C-methyl-D-erythritol + diphosphate</text>
        <dbReference type="Rhea" id="RHEA:13429"/>
        <dbReference type="ChEBI" id="CHEBI:15378"/>
        <dbReference type="ChEBI" id="CHEBI:33019"/>
        <dbReference type="ChEBI" id="CHEBI:37563"/>
        <dbReference type="ChEBI" id="CHEBI:57823"/>
        <dbReference type="ChEBI" id="CHEBI:58262"/>
        <dbReference type="EC" id="2.7.7.60"/>
    </reaction>
</comment>
<dbReference type="GO" id="GO:0046872">
    <property type="term" value="F:metal ion binding"/>
    <property type="evidence" value="ECO:0007669"/>
    <property type="project" value="UniProtKB-KW"/>
</dbReference>
<dbReference type="FunFam" id="3.90.550.10:FF:000003">
    <property type="entry name" value="2-C-methyl-D-erythritol 4-phosphate cytidylyltransferase"/>
    <property type="match status" value="1"/>
</dbReference>
<dbReference type="InterPro" id="IPR036571">
    <property type="entry name" value="MECDP_synthase_sf"/>
</dbReference>
<dbReference type="AlphaFoldDB" id="A0A8J3DLX3"/>
<keyword evidence="10 14" id="KW-0479">Metal-binding</keyword>
<dbReference type="EMBL" id="BMZO01000001">
    <property type="protein sequence ID" value="GHC62956.1"/>
    <property type="molecule type" value="Genomic_DNA"/>
</dbReference>
<dbReference type="GO" id="GO:0016114">
    <property type="term" value="P:terpenoid biosynthetic process"/>
    <property type="evidence" value="ECO:0007669"/>
    <property type="project" value="InterPro"/>
</dbReference>
<dbReference type="InterPro" id="IPR026596">
    <property type="entry name" value="IspD/F"/>
</dbReference>
<comment type="pathway">
    <text evidence="5 14">Isoprenoid biosynthesis; isopentenyl diphosphate biosynthesis via DXP pathway; isopentenyl diphosphate from 1-deoxy-D-xylulose 5-phosphate: step 2/6.</text>
</comment>
<evidence type="ECO:0000256" key="3">
    <source>
        <dbReference type="ARBA" id="ARBA00001968"/>
    </source>
</evidence>
<keyword evidence="12 14" id="KW-0456">Lyase</keyword>
<feature type="binding site" evidence="14">
    <location>
        <begin position="381"/>
        <end position="384"/>
    </location>
    <ligand>
        <name>4-CDP-2-C-methyl-D-erythritol 2-phosphate</name>
        <dbReference type="ChEBI" id="CHEBI:57919"/>
    </ligand>
</feature>
<dbReference type="HAMAP" id="MF_00107">
    <property type="entry name" value="IspF"/>
    <property type="match status" value="1"/>
</dbReference>
<dbReference type="NCBIfam" id="TIGR00151">
    <property type="entry name" value="ispF"/>
    <property type="match status" value="1"/>
</dbReference>
<keyword evidence="11 14" id="KW-0414">Isoprene biosynthesis</keyword>
<proteinExistence type="inferred from homology"/>
<dbReference type="RefSeq" id="WP_189487398.1">
    <property type="nucleotide sequence ID" value="NZ_BMZO01000001.1"/>
</dbReference>
<comment type="similarity">
    <text evidence="14">In the N-terminal section; belongs to the IspD/TarI cytidylyltransferase family. IspD subfamily.</text>
</comment>
<dbReference type="PANTHER" id="PTHR43181:SF1">
    <property type="entry name" value="2-C-METHYL-D-ERYTHRITOL 2,4-CYCLODIPHOSPHATE SYNTHASE, CHLOROPLASTIC"/>
    <property type="match status" value="1"/>
</dbReference>
<evidence type="ECO:0000256" key="11">
    <source>
        <dbReference type="ARBA" id="ARBA00023229"/>
    </source>
</evidence>
<dbReference type="NCBIfam" id="NF006899">
    <property type="entry name" value="PRK09382.1"/>
    <property type="match status" value="1"/>
</dbReference>
<evidence type="ECO:0000259" key="15">
    <source>
        <dbReference type="Pfam" id="PF02542"/>
    </source>
</evidence>
<dbReference type="InterPro" id="IPR034683">
    <property type="entry name" value="IspD/TarI"/>
</dbReference>
<feature type="site" description="Positions MEP for the nucleophilic attack" evidence="14">
    <location>
        <position position="225"/>
    </location>
</feature>
<dbReference type="EC" id="4.6.1.12" evidence="14"/>
<feature type="site" description="Transition state stabilizer" evidence="14">
    <location>
        <position position="28"/>
    </location>
</feature>
<dbReference type="Gene3D" id="3.90.550.10">
    <property type="entry name" value="Spore Coat Polysaccharide Biosynthesis Protein SpsA, Chain A"/>
    <property type="match status" value="1"/>
</dbReference>
<dbReference type="Gene3D" id="3.30.1330.50">
    <property type="entry name" value="2-C-methyl-D-erythritol 2,4-cyclodiphosphate synthase"/>
    <property type="match status" value="1"/>
</dbReference>
<evidence type="ECO:0000256" key="9">
    <source>
        <dbReference type="ARBA" id="ARBA00022695"/>
    </source>
</evidence>
<dbReference type="InterPro" id="IPR020555">
    <property type="entry name" value="MECDP_synthase_CS"/>
</dbReference>
<dbReference type="EC" id="2.7.7.60" evidence="14"/>
<feature type="binding site" evidence="14">
    <location>
        <position position="388"/>
    </location>
    <ligand>
        <name>4-CDP-2-C-methyl-D-erythritol 2-phosphate</name>
        <dbReference type="ChEBI" id="CHEBI:57919"/>
    </ligand>
</feature>
<evidence type="ECO:0000256" key="2">
    <source>
        <dbReference type="ARBA" id="ARBA00001282"/>
    </source>
</evidence>
<feature type="site" description="Positions MEP for the nucleophilic attack" evidence="14">
    <location>
        <position position="168"/>
    </location>
</feature>
<reference evidence="16" key="1">
    <citation type="journal article" date="2014" name="Int. J. Syst. Evol. Microbiol.">
        <title>Complete genome sequence of Corynebacterium casei LMG S-19264T (=DSM 44701T), isolated from a smear-ripened cheese.</title>
        <authorList>
            <consortium name="US DOE Joint Genome Institute (JGI-PGF)"/>
            <person name="Walter F."/>
            <person name="Albersmeier A."/>
            <person name="Kalinowski J."/>
            <person name="Ruckert C."/>
        </authorList>
    </citation>
    <scope>NUCLEOTIDE SEQUENCE</scope>
    <source>
        <strain evidence="16">KCTC 42097</strain>
    </source>
</reference>
<dbReference type="GO" id="GO:0008685">
    <property type="term" value="F:2-C-methyl-D-erythritol 2,4-cyclodiphosphate synthase activity"/>
    <property type="evidence" value="ECO:0007669"/>
    <property type="project" value="UniProtKB-UniRule"/>
</dbReference>
<sequence>MDQRYPNSEQNANGVSAAVIVAAGRGERAGQPHEGPKQYRRIGGVPVIRRTLEAFADHPEVGPIVVAIHPDDEDLFENAVGPLVDRVIMVHGGATRQDSTRLALLALRDIAPDKVLIHDGVRPFIDAELITRAIALTTEDCGVLPSLPVSETLKREAADGTIAETVPRVGLHGAQTPQTFPYASILQAHERAFQADRHDFTDDSAIAEWAGISVRLVMGSADNVKLTWAKDIAMADQRLGGGNHQFFPDVRTGTGYDVHALGEGDGIWLCGVHIDHDKRLVGHSDADVALHALTDALLATLGDGDIGTHFPPSDPQWKGAASKIFVAHAVEKVRARDGRIANADITLICEAPRVGPHRAEMTQALHEMLGISAGRISIKATTNEKLGFIGRSEGIAAFATVSVVYPGELPE</sequence>